<gene>
    <name evidence="2" type="ORF">Nepgr_029300</name>
</gene>
<sequence length="102" mass="11295">MCKKIIAAFVGSRASLTMATYPSFSQVSSRYTIVTFSSKPFVFLLVICMLGRELQLFAPPLSVHGLSMLVQQKLHVPPSHSQENDNQAKLGEHRSFNSALLL</sequence>
<evidence type="ECO:0000256" key="1">
    <source>
        <dbReference type="SAM" id="MobiDB-lite"/>
    </source>
</evidence>
<dbReference type="AlphaFoldDB" id="A0AAD3TDP8"/>
<organism evidence="2 3">
    <name type="scientific">Nepenthes gracilis</name>
    <name type="common">Slender pitcher plant</name>
    <dbReference type="NCBI Taxonomy" id="150966"/>
    <lineage>
        <taxon>Eukaryota</taxon>
        <taxon>Viridiplantae</taxon>
        <taxon>Streptophyta</taxon>
        <taxon>Embryophyta</taxon>
        <taxon>Tracheophyta</taxon>
        <taxon>Spermatophyta</taxon>
        <taxon>Magnoliopsida</taxon>
        <taxon>eudicotyledons</taxon>
        <taxon>Gunneridae</taxon>
        <taxon>Pentapetalae</taxon>
        <taxon>Caryophyllales</taxon>
        <taxon>Nepenthaceae</taxon>
        <taxon>Nepenthes</taxon>
    </lineage>
</organism>
<comment type="caution">
    <text evidence="2">The sequence shown here is derived from an EMBL/GenBank/DDBJ whole genome shotgun (WGS) entry which is preliminary data.</text>
</comment>
<proteinExistence type="predicted"/>
<reference evidence="2" key="1">
    <citation type="submission" date="2023-05" db="EMBL/GenBank/DDBJ databases">
        <title>Nepenthes gracilis genome sequencing.</title>
        <authorList>
            <person name="Fukushima K."/>
        </authorList>
    </citation>
    <scope>NUCLEOTIDE SEQUENCE</scope>
    <source>
        <strain evidence="2">SING2019-196</strain>
    </source>
</reference>
<dbReference type="EMBL" id="BSYO01000033">
    <property type="protein sequence ID" value="GMH27457.1"/>
    <property type="molecule type" value="Genomic_DNA"/>
</dbReference>
<protein>
    <submittedName>
        <fullName evidence="2">Uncharacterized protein</fullName>
    </submittedName>
</protein>
<accession>A0AAD3TDP8</accession>
<evidence type="ECO:0000313" key="3">
    <source>
        <dbReference type="Proteomes" id="UP001279734"/>
    </source>
</evidence>
<name>A0AAD3TDP8_NEPGR</name>
<evidence type="ECO:0000313" key="2">
    <source>
        <dbReference type="EMBL" id="GMH27457.1"/>
    </source>
</evidence>
<dbReference type="Proteomes" id="UP001279734">
    <property type="component" value="Unassembled WGS sequence"/>
</dbReference>
<keyword evidence="3" id="KW-1185">Reference proteome</keyword>
<feature type="region of interest" description="Disordered" evidence="1">
    <location>
        <begin position="77"/>
        <end position="102"/>
    </location>
</feature>